<dbReference type="Proteomes" id="UP001595797">
    <property type="component" value="Unassembled WGS sequence"/>
</dbReference>
<gene>
    <name evidence="2" type="ORF">ACFPCS_15385</name>
</gene>
<feature type="region of interest" description="Disordered" evidence="1">
    <location>
        <begin position="114"/>
        <end position="140"/>
    </location>
</feature>
<dbReference type="RefSeq" id="WP_277551430.1">
    <property type="nucleotide sequence ID" value="NZ_JARAMH010000008.1"/>
</dbReference>
<comment type="caution">
    <text evidence="2">The sequence shown here is derived from an EMBL/GenBank/DDBJ whole genome shotgun (WGS) entry which is preliminary data.</text>
</comment>
<reference evidence="3" key="1">
    <citation type="journal article" date="2019" name="Int. J. Syst. Evol. Microbiol.">
        <title>The Global Catalogue of Microorganisms (GCM) 10K type strain sequencing project: providing services to taxonomists for standard genome sequencing and annotation.</title>
        <authorList>
            <consortium name="The Broad Institute Genomics Platform"/>
            <consortium name="The Broad Institute Genome Sequencing Center for Infectious Disease"/>
            <person name="Wu L."/>
            <person name="Ma J."/>
        </authorList>
    </citation>
    <scope>NUCLEOTIDE SEQUENCE [LARGE SCALE GENOMIC DNA]</scope>
    <source>
        <strain evidence="3">CGMCC 4.6946</strain>
    </source>
</reference>
<keyword evidence="3" id="KW-1185">Reference proteome</keyword>
<proteinExistence type="predicted"/>
<evidence type="ECO:0000313" key="3">
    <source>
        <dbReference type="Proteomes" id="UP001595797"/>
    </source>
</evidence>
<accession>A0ABV9TLK6</accession>
<name>A0ABV9TLK6_9MICC</name>
<evidence type="ECO:0000256" key="1">
    <source>
        <dbReference type="SAM" id="MobiDB-lite"/>
    </source>
</evidence>
<dbReference type="EMBL" id="JBHSIW010000024">
    <property type="protein sequence ID" value="MFC4904951.1"/>
    <property type="molecule type" value="Genomic_DNA"/>
</dbReference>
<organism evidence="2 3">
    <name type="scientific">Kocuria oceani</name>
    <dbReference type="NCBI Taxonomy" id="988827"/>
    <lineage>
        <taxon>Bacteria</taxon>
        <taxon>Bacillati</taxon>
        <taxon>Actinomycetota</taxon>
        <taxon>Actinomycetes</taxon>
        <taxon>Micrococcales</taxon>
        <taxon>Micrococcaceae</taxon>
        <taxon>Kocuria</taxon>
    </lineage>
</organism>
<sequence>MKLVTSVAVSAAGAWLAGTATAVVGLSALQSRLPAMMTRWLAAEPDFERALVLLGTGQCEPGDDRAERLRARLEAASGRPVVYVDVTVRPGTSARRAARNRELARSFHADHVLDHDLDGDPGAGPGHDLRLDAPGGPAER</sequence>
<protein>
    <recommendedName>
        <fullName evidence="4">DUF218 domain-containing protein</fullName>
    </recommendedName>
</protein>
<evidence type="ECO:0000313" key="2">
    <source>
        <dbReference type="EMBL" id="MFC4904951.1"/>
    </source>
</evidence>
<evidence type="ECO:0008006" key="4">
    <source>
        <dbReference type="Google" id="ProtNLM"/>
    </source>
</evidence>